<evidence type="ECO:0000259" key="1">
    <source>
        <dbReference type="Pfam" id="PF01048"/>
    </source>
</evidence>
<protein>
    <recommendedName>
        <fullName evidence="6">Nucleoside phosphorylase</fullName>
    </recommendedName>
</protein>
<comment type="caution">
    <text evidence="4">The sequence shown here is derived from an EMBL/GenBank/DDBJ whole genome shotgun (WGS) entry which is preliminary data.</text>
</comment>
<dbReference type="PANTHER" id="PTHR47705:SF1">
    <property type="entry name" value="PNP_UDP_1 DOMAIN-CONTAINING PROTEIN"/>
    <property type="match status" value="1"/>
</dbReference>
<dbReference type="InterPro" id="IPR045450">
    <property type="entry name" value="VMAP_C"/>
</dbReference>
<sequence>MPEGDVWSDVTIGIIAAKSVEGAAMRALMTGPRVARLESDPNEYRVGHLDSLEPGRPHRVVLVTLPEDNNRNAASTCTDMLRSFPRIRCVVMAGIAGGVPAPEDPPRHVRLGDVVVALEGIVDYGHLRQGPEGAEPRRPISGISMHLKRAAQHLEQGQMLGEALPWPGLLAPPGERPMAVFARPSDEADQLHRGRREIPHPDRALSGHPDGVPKVHFGAVGCADVLLKDAELRDQLAARHGIIAFEMEAAGVATGVANRGLSWFVVRGIVDYCDGWKNDRWHAYAALAAAGCLRAVLAQCPPFPVAWRMAPTGVRTLLPEWEMDRLHALLDQARGVDGRAVWPAATGGLIPLPVSPATLNELAVLLARQNARPDLVPPLLAFAEHVAARVPHRLAGELRAWTDLVAEQILHLDDRMRAYRQRLEESRGHELPAGTRAVPIRPCLLIQIERDDIDSERCEVRYWIQRRSDRWQPEPSNPGQTTFRQIERVLQGAIQHAETSWRDSADGEPVEIELLLPGDLLRQAVEWWNTELEAPAPTPLCLDYPVVVRSLDRMRAPYRHRIWNQRWRAMWQQPARHQVYRGREDPVKEELGPWNARLRERRDVTTVVLGSSPDHESGSHELESALNAGIPVILWDRRPGSPAPEIAELLTEATDGSPADLLASIRTLRVQAALLPEGPDTRERHPGRHLALLWDDPDRNVYEPGEQP</sequence>
<accession>A0ABQ4A1K8</accession>
<name>A0ABQ4A1K8_9ACTN</name>
<dbReference type="Pfam" id="PF20028">
    <property type="entry name" value="VMAP-C"/>
    <property type="match status" value="1"/>
</dbReference>
<dbReference type="Pfam" id="PF19916">
    <property type="entry name" value="VMAP-M0"/>
    <property type="match status" value="1"/>
</dbReference>
<feature type="domain" description="Nucleoside phosphorylase" evidence="1">
    <location>
        <begin position="54"/>
        <end position="283"/>
    </location>
</feature>
<evidence type="ECO:0000259" key="2">
    <source>
        <dbReference type="Pfam" id="PF19916"/>
    </source>
</evidence>
<dbReference type="SUPFAM" id="SSF53167">
    <property type="entry name" value="Purine and uridine phosphorylases"/>
    <property type="match status" value="1"/>
</dbReference>
<gene>
    <name evidence="4" type="ORF">Ahu01nite_078250</name>
</gene>
<evidence type="ECO:0000313" key="4">
    <source>
        <dbReference type="EMBL" id="GIE24723.1"/>
    </source>
</evidence>
<dbReference type="Gene3D" id="3.40.50.1580">
    <property type="entry name" value="Nucleoside phosphorylase domain"/>
    <property type="match status" value="1"/>
</dbReference>
<dbReference type="InterPro" id="IPR000845">
    <property type="entry name" value="Nucleoside_phosphorylase_d"/>
</dbReference>
<organism evidence="4 5">
    <name type="scientific">Winogradskya humida</name>
    <dbReference type="NCBI Taxonomy" id="113566"/>
    <lineage>
        <taxon>Bacteria</taxon>
        <taxon>Bacillati</taxon>
        <taxon>Actinomycetota</taxon>
        <taxon>Actinomycetes</taxon>
        <taxon>Micromonosporales</taxon>
        <taxon>Micromonosporaceae</taxon>
        <taxon>Winogradskya</taxon>
    </lineage>
</organism>
<dbReference type="InterPro" id="IPR035994">
    <property type="entry name" value="Nucleoside_phosphorylase_sf"/>
</dbReference>
<keyword evidence="5" id="KW-1185">Reference proteome</keyword>
<feature type="domain" description="vWA-MoxR associated protein C-terminal" evidence="3">
    <location>
        <begin position="457"/>
        <end position="697"/>
    </location>
</feature>
<evidence type="ECO:0008006" key="6">
    <source>
        <dbReference type="Google" id="ProtNLM"/>
    </source>
</evidence>
<dbReference type="RefSeq" id="WP_203841717.1">
    <property type="nucleotide sequence ID" value="NZ_BAAATV010000009.1"/>
</dbReference>
<evidence type="ECO:0000259" key="3">
    <source>
        <dbReference type="Pfam" id="PF20028"/>
    </source>
</evidence>
<dbReference type="Proteomes" id="UP000603200">
    <property type="component" value="Unassembled WGS sequence"/>
</dbReference>
<dbReference type="PANTHER" id="PTHR47705">
    <property type="entry name" value="AGAP000321-PA"/>
    <property type="match status" value="1"/>
</dbReference>
<evidence type="ECO:0000313" key="5">
    <source>
        <dbReference type="Proteomes" id="UP000603200"/>
    </source>
</evidence>
<reference evidence="4 5" key="1">
    <citation type="submission" date="2021-01" db="EMBL/GenBank/DDBJ databases">
        <title>Whole genome shotgun sequence of Actinoplanes humidus NBRC 14915.</title>
        <authorList>
            <person name="Komaki H."/>
            <person name="Tamura T."/>
        </authorList>
    </citation>
    <scope>NUCLEOTIDE SEQUENCE [LARGE SCALE GENOMIC DNA]</scope>
    <source>
        <strain evidence="4 5">NBRC 14915</strain>
    </source>
</reference>
<dbReference type="Pfam" id="PF01048">
    <property type="entry name" value="PNP_UDP_1"/>
    <property type="match status" value="1"/>
</dbReference>
<dbReference type="InterPro" id="IPR045555">
    <property type="entry name" value="VMAP-M0"/>
</dbReference>
<dbReference type="EMBL" id="BOMN01000112">
    <property type="protein sequence ID" value="GIE24723.1"/>
    <property type="molecule type" value="Genomic_DNA"/>
</dbReference>
<proteinExistence type="predicted"/>
<feature type="domain" description="vWA-MoxR associated protein middle region 0" evidence="2">
    <location>
        <begin position="318"/>
        <end position="421"/>
    </location>
</feature>